<dbReference type="Pfam" id="PF13474">
    <property type="entry name" value="SnoaL_3"/>
    <property type="match status" value="1"/>
</dbReference>
<dbReference type="EMBL" id="CP034464">
    <property type="protein sequence ID" value="AZP12486.1"/>
    <property type="molecule type" value="Genomic_DNA"/>
</dbReference>
<dbReference type="SUPFAM" id="SSF54427">
    <property type="entry name" value="NTF2-like"/>
    <property type="match status" value="1"/>
</dbReference>
<feature type="signal peptide" evidence="1">
    <location>
        <begin position="1"/>
        <end position="19"/>
    </location>
</feature>
<dbReference type="OrthoDB" id="6196903at2"/>
<name>A0A3Q9BR73_9BURK</name>
<accession>A0A3Q9BR73</accession>
<evidence type="ECO:0000259" key="2">
    <source>
        <dbReference type="Pfam" id="PF13474"/>
    </source>
</evidence>
<dbReference type="InterPro" id="IPR037401">
    <property type="entry name" value="SnoaL-like"/>
</dbReference>
<evidence type="ECO:0000313" key="3">
    <source>
        <dbReference type="EMBL" id="AZP12486.1"/>
    </source>
</evidence>
<dbReference type="AlphaFoldDB" id="A0A3Q9BR73"/>
<organism evidence="3 4">
    <name type="scientific">Undibacterium parvum</name>
    <dbReference type="NCBI Taxonomy" id="401471"/>
    <lineage>
        <taxon>Bacteria</taxon>
        <taxon>Pseudomonadati</taxon>
        <taxon>Pseudomonadota</taxon>
        <taxon>Betaproteobacteria</taxon>
        <taxon>Burkholderiales</taxon>
        <taxon>Oxalobacteraceae</taxon>
        <taxon>Undibacterium</taxon>
    </lineage>
</organism>
<proteinExistence type="predicted"/>
<protein>
    <submittedName>
        <fullName evidence="3">Nuclear transport factor 2 family protein</fullName>
    </submittedName>
</protein>
<feature type="domain" description="SnoaL-like" evidence="2">
    <location>
        <begin position="24"/>
        <end position="137"/>
    </location>
</feature>
<keyword evidence="1" id="KW-0732">Signal</keyword>
<reference evidence="3 4" key="1">
    <citation type="journal article" date="2011" name="Int. J. Syst. Evol. Microbiol.">
        <title>Description of Undibacterium oligocarboniphilum sp. nov., isolated from purified water, and Undibacterium pigrum strain CCUG 49012 as the type strain of Undibacterium parvum sp. nov., and emended descriptions of the genus Undibacterium and the species Undibacterium pigrum.</title>
        <authorList>
            <person name="Eder W."/>
            <person name="Wanner G."/>
            <person name="Ludwig W."/>
            <person name="Busse H.J."/>
            <person name="Ziemke-Kageler F."/>
            <person name="Lang E."/>
        </authorList>
    </citation>
    <scope>NUCLEOTIDE SEQUENCE [LARGE SCALE GENOMIC DNA]</scope>
    <source>
        <strain evidence="3 4">DSM 23061</strain>
    </source>
</reference>
<keyword evidence="4" id="KW-1185">Reference proteome</keyword>
<feature type="chain" id="PRO_5018725983" evidence="1">
    <location>
        <begin position="20"/>
        <end position="142"/>
    </location>
</feature>
<dbReference type="InterPro" id="IPR032710">
    <property type="entry name" value="NTF2-like_dom_sf"/>
</dbReference>
<dbReference type="Proteomes" id="UP000275663">
    <property type="component" value="Chromosome"/>
</dbReference>
<dbReference type="Gene3D" id="3.10.450.50">
    <property type="match status" value="1"/>
</dbReference>
<dbReference type="RefSeq" id="WP_126127867.1">
    <property type="nucleotide sequence ID" value="NZ_CP034464.1"/>
</dbReference>
<gene>
    <name evidence="3" type="ORF">EJN92_11000</name>
</gene>
<sequence>MYKPYLCLVFWLFSGLASANEASEVVSEFYRAMPSGDLAKVNELLSPEITIYESGYVERSRAEYAAHHLPEDIAFAKASSRKVRQHTERKDGNFSFILEETETKVKIKGKNVTILGTETTVLQKIDEQWRIVHLHWSSRKPK</sequence>
<evidence type="ECO:0000313" key="4">
    <source>
        <dbReference type="Proteomes" id="UP000275663"/>
    </source>
</evidence>
<evidence type="ECO:0000256" key="1">
    <source>
        <dbReference type="SAM" id="SignalP"/>
    </source>
</evidence>
<dbReference type="KEGG" id="upv:EJN92_11000"/>